<dbReference type="Pfam" id="PF14028">
    <property type="entry name" value="Lant_dehydr_C"/>
    <property type="match status" value="1"/>
</dbReference>
<reference evidence="2" key="1">
    <citation type="submission" date="2020-04" db="EMBL/GenBank/DDBJ databases">
        <title>Deep metagenomics examines the oral microbiome during advanced dental caries in children, revealing novel taxa and co-occurrences with host molecules.</title>
        <authorList>
            <person name="Baker J.L."/>
            <person name="Morton J.T."/>
            <person name="Dinis M."/>
            <person name="Alvarez R."/>
            <person name="Tran N.C."/>
            <person name="Knight R."/>
            <person name="Edlund A."/>
        </authorList>
    </citation>
    <scope>NUCLEOTIDE SEQUENCE</scope>
    <source>
        <strain evidence="2">JCVI_47_bin.4</strain>
    </source>
</reference>
<gene>
    <name evidence="2" type="ORF">HXO56_02930</name>
</gene>
<dbReference type="InterPro" id="IPR023809">
    <property type="entry name" value="Thiopep_bacteriocin_synth_dom"/>
</dbReference>
<evidence type="ECO:0000313" key="2">
    <source>
        <dbReference type="EMBL" id="MBF1649045.1"/>
    </source>
</evidence>
<proteinExistence type="predicted"/>
<accession>A0A930KFV6</accession>
<dbReference type="NCBIfam" id="TIGR03891">
    <property type="entry name" value="thiopep_ocin"/>
    <property type="match status" value="1"/>
</dbReference>
<sequence>MSNTKDWLYLKTYTGSADDVGATLPVLVAWMNQLSGVECWHFIRYMDFQGHHLRIRLKGYTNDVDAWYTTLPMLRKSLKAVSPQKMERIIFDPMTGQVGSRRGVTLDVYSPELEKYGGLEGMKHVEQHFQDSSLACTYMRIWNWGAQKRAVQVAHYISAVQNNLVNMNIEMNLPYMIADRWRTRLVYAGISPQKLNEKISDISVKLQISNTFLEPKLCDVAASSAELIRKYVCGEIVAPQNFPLDIVHMDINRIGLNPLEECFAAMLAAQKDSSSNAD</sequence>
<dbReference type="Proteomes" id="UP000769484">
    <property type="component" value="Unassembled WGS sequence"/>
</dbReference>
<evidence type="ECO:0000259" key="1">
    <source>
        <dbReference type="Pfam" id="PF14028"/>
    </source>
</evidence>
<protein>
    <recommendedName>
        <fullName evidence="1">Thiopeptide-type bacteriocin biosynthesis domain-containing protein</fullName>
    </recommendedName>
</protein>
<dbReference type="AlphaFoldDB" id="A0A930KFV6"/>
<name>A0A930KFV6_9MICC</name>
<dbReference type="RefSeq" id="WP_070696051.1">
    <property type="nucleotide sequence ID" value="NZ_CAUQVD010000008.1"/>
</dbReference>
<feature type="domain" description="Thiopeptide-type bacteriocin biosynthesis" evidence="1">
    <location>
        <begin position="7"/>
        <end position="268"/>
    </location>
</feature>
<organism evidence="2 3">
    <name type="scientific">Rothia dentocariosa</name>
    <dbReference type="NCBI Taxonomy" id="2047"/>
    <lineage>
        <taxon>Bacteria</taxon>
        <taxon>Bacillati</taxon>
        <taxon>Actinomycetota</taxon>
        <taxon>Actinomycetes</taxon>
        <taxon>Micrococcales</taxon>
        <taxon>Micrococcaceae</taxon>
        <taxon>Rothia</taxon>
    </lineage>
</organism>
<comment type="caution">
    <text evidence="2">The sequence shown here is derived from an EMBL/GenBank/DDBJ whole genome shotgun (WGS) entry which is preliminary data.</text>
</comment>
<dbReference type="EMBL" id="JABZXJ010000008">
    <property type="protein sequence ID" value="MBF1649045.1"/>
    <property type="molecule type" value="Genomic_DNA"/>
</dbReference>
<evidence type="ECO:0000313" key="3">
    <source>
        <dbReference type="Proteomes" id="UP000769484"/>
    </source>
</evidence>